<evidence type="ECO:0000256" key="1">
    <source>
        <dbReference type="ARBA" id="ARBA00004653"/>
    </source>
</evidence>
<dbReference type="GO" id="GO:0043001">
    <property type="term" value="P:Golgi to plasma membrane protein transport"/>
    <property type="evidence" value="ECO:0007669"/>
    <property type="project" value="TreeGrafter"/>
</dbReference>
<evidence type="ECO:0000256" key="5">
    <source>
        <dbReference type="ARBA" id="ARBA00022927"/>
    </source>
</evidence>
<evidence type="ECO:0000256" key="2">
    <source>
        <dbReference type="ARBA" id="ARBA00008160"/>
    </source>
</evidence>
<evidence type="ECO:0000256" key="7">
    <source>
        <dbReference type="ARBA" id="ARBA00023034"/>
    </source>
</evidence>
<evidence type="ECO:0000313" key="12">
    <source>
        <dbReference type="Proteomes" id="UP001151582"/>
    </source>
</evidence>
<feature type="transmembrane region" description="Helical" evidence="10">
    <location>
        <begin position="64"/>
        <end position="87"/>
    </location>
</feature>
<dbReference type="AlphaFoldDB" id="A0A9W8B5A6"/>
<feature type="non-terminal residue" evidence="11">
    <location>
        <position position="175"/>
    </location>
</feature>
<keyword evidence="12" id="KW-1185">Reference proteome</keyword>
<gene>
    <name evidence="11" type="ORF">H4R34_004565</name>
</gene>
<evidence type="ECO:0008006" key="13">
    <source>
        <dbReference type="Google" id="ProtNLM"/>
    </source>
</evidence>
<dbReference type="GO" id="GO:0034067">
    <property type="term" value="P:protein localization to Golgi apparatus"/>
    <property type="evidence" value="ECO:0007669"/>
    <property type="project" value="TreeGrafter"/>
</dbReference>
<sequence length="175" mass="19649">MAKYQNSFRATVWDPILIIAQITAVQAISYVTLSLLVTAGQILLGVDSSLDHILSFRAMRSDTVFGWTLSGIWLIQAGIGVLLLGYIVERVRQCIDFTLTFFLIHFMMVTLYSKHIPSYFFWWFNIAVDAVLMIVGGEWFCMRREMRPIQFGQSEDASSGGTDLEAGSPVPPRGT</sequence>
<keyword evidence="6 10" id="KW-1133">Transmembrane helix</keyword>
<name>A0A9W8B5A6_9FUNG</name>
<keyword evidence="8 10" id="KW-0472">Membrane</keyword>
<dbReference type="OrthoDB" id="542931at2759"/>
<dbReference type="GO" id="GO:0006895">
    <property type="term" value="P:Golgi to endosome transport"/>
    <property type="evidence" value="ECO:0007669"/>
    <property type="project" value="TreeGrafter"/>
</dbReference>
<feature type="transmembrane region" description="Helical" evidence="10">
    <location>
        <begin position="94"/>
        <end position="113"/>
    </location>
</feature>
<comment type="similarity">
    <text evidence="2">Belongs to the SYS1 family.</text>
</comment>
<evidence type="ECO:0000256" key="4">
    <source>
        <dbReference type="ARBA" id="ARBA00022692"/>
    </source>
</evidence>
<dbReference type="GO" id="GO:0000139">
    <property type="term" value="C:Golgi membrane"/>
    <property type="evidence" value="ECO:0007669"/>
    <property type="project" value="UniProtKB-SubCell"/>
</dbReference>
<evidence type="ECO:0000256" key="8">
    <source>
        <dbReference type="ARBA" id="ARBA00023136"/>
    </source>
</evidence>
<dbReference type="Proteomes" id="UP001151582">
    <property type="component" value="Unassembled WGS sequence"/>
</dbReference>
<feature type="region of interest" description="Disordered" evidence="9">
    <location>
        <begin position="153"/>
        <end position="175"/>
    </location>
</feature>
<evidence type="ECO:0000256" key="9">
    <source>
        <dbReference type="SAM" id="MobiDB-lite"/>
    </source>
</evidence>
<dbReference type="PANTHER" id="PTHR12952:SF0">
    <property type="entry name" value="PROTEIN SYS1 HOMOLOG"/>
    <property type="match status" value="1"/>
</dbReference>
<organism evidence="11 12">
    <name type="scientific">Dimargaris verticillata</name>
    <dbReference type="NCBI Taxonomy" id="2761393"/>
    <lineage>
        <taxon>Eukaryota</taxon>
        <taxon>Fungi</taxon>
        <taxon>Fungi incertae sedis</taxon>
        <taxon>Zoopagomycota</taxon>
        <taxon>Kickxellomycotina</taxon>
        <taxon>Dimargaritomycetes</taxon>
        <taxon>Dimargaritales</taxon>
        <taxon>Dimargaritaceae</taxon>
        <taxon>Dimargaris</taxon>
    </lineage>
</organism>
<keyword evidence="3" id="KW-0813">Transport</keyword>
<accession>A0A9W8B5A6</accession>
<dbReference type="GO" id="GO:0005802">
    <property type="term" value="C:trans-Golgi network"/>
    <property type="evidence" value="ECO:0007669"/>
    <property type="project" value="TreeGrafter"/>
</dbReference>
<dbReference type="GO" id="GO:0005829">
    <property type="term" value="C:cytosol"/>
    <property type="evidence" value="ECO:0007669"/>
    <property type="project" value="GOC"/>
</dbReference>
<feature type="transmembrane region" description="Helical" evidence="10">
    <location>
        <begin position="119"/>
        <end position="141"/>
    </location>
</feature>
<evidence type="ECO:0000256" key="10">
    <source>
        <dbReference type="SAM" id="Phobius"/>
    </source>
</evidence>
<evidence type="ECO:0000256" key="3">
    <source>
        <dbReference type="ARBA" id="ARBA00022448"/>
    </source>
</evidence>
<dbReference type="EMBL" id="JANBQB010000599">
    <property type="protein sequence ID" value="KAJ1974847.1"/>
    <property type="molecule type" value="Genomic_DNA"/>
</dbReference>
<reference evidence="11" key="1">
    <citation type="submission" date="2022-07" db="EMBL/GenBank/DDBJ databases">
        <title>Phylogenomic reconstructions and comparative analyses of Kickxellomycotina fungi.</title>
        <authorList>
            <person name="Reynolds N.K."/>
            <person name="Stajich J.E."/>
            <person name="Barry K."/>
            <person name="Grigoriev I.V."/>
            <person name="Crous P."/>
            <person name="Smith M.E."/>
        </authorList>
    </citation>
    <scope>NUCLEOTIDE SEQUENCE</scope>
    <source>
        <strain evidence="11">RSA 567</strain>
    </source>
</reference>
<protein>
    <recommendedName>
        <fullName evidence="13">Integral membrane protein S linking to the trans Golgi network-domain-containing protein</fullName>
    </recommendedName>
</protein>
<feature type="transmembrane region" description="Helical" evidence="10">
    <location>
        <begin position="12"/>
        <end position="44"/>
    </location>
</feature>
<evidence type="ECO:0000256" key="6">
    <source>
        <dbReference type="ARBA" id="ARBA00022989"/>
    </source>
</evidence>
<dbReference type="InterPro" id="IPR019185">
    <property type="entry name" value="Integral_membrane_SYS1-rel"/>
</dbReference>
<keyword evidence="7" id="KW-0333">Golgi apparatus</keyword>
<keyword evidence="4 10" id="KW-0812">Transmembrane</keyword>
<dbReference type="Pfam" id="PF09801">
    <property type="entry name" value="SYS1"/>
    <property type="match status" value="1"/>
</dbReference>
<evidence type="ECO:0000313" key="11">
    <source>
        <dbReference type="EMBL" id="KAJ1974847.1"/>
    </source>
</evidence>
<dbReference type="PANTHER" id="PTHR12952">
    <property type="entry name" value="SYS1"/>
    <property type="match status" value="1"/>
</dbReference>
<proteinExistence type="inferred from homology"/>
<keyword evidence="5" id="KW-0653">Protein transport</keyword>
<comment type="caution">
    <text evidence="11">The sequence shown here is derived from an EMBL/GenBank/DDBJ whole genome shotgun (WGS) entry which is preliminary data.</text>
</comment>
<comment type="subcellular location">
    <subcellularLocation>
        <location evidence="1">Golgi apparatus membrane</location>
        <topology evidence="1">Multi-pass membrane protein</topology>
    </subcellularLocation>
</comment>